<accession>A0A0G2JVF7</accession>
<dbReference type="KEGG" id="rno:120095335"/>
<dbReference type="OrthoDB" id="9446848at2759"/>
<evidence type="ECO:0000313" key="3">
    <source>
        <dbReference type="RGD" id="7702025"/>
    </source>
</evidence>
<evidence type="ECO:0000313" key="2">
    <source>
        <dbReference type="Proteomes" id="UP000002494"/>
    </source>
</evidence>
<keyword evidence="2" id="KW-1185">Reference proteome</keyword>
<reference evidence="1" key="2">
    <citation type="submission" date="2025-08" db="UniProtKB">
        <authorList>
            <consortium name="Ensembl"/>
        </authorList>
    </citation>
    <scope>IDENTIFICATION</scope>
    <source>
        <strain evidence="1">Brown Norway</strain>
    </source>
</reference>
<dbReference type="InParanoid" id="A0A0G2JVF7"/>
<dbReference type="AlphaFoldDB" id="A0A0G2JVF7"/>
<gene>
    <name evidence="1 3" type="primary">Krtap29-1</name>
</gene>
<dbReference type="OMA" id="GQPTCDG"/>
<reference evidence="1" key="1">
    <citation type="submission" date="2024-01" db="EMBL/GenBank/DDBJ databases">
        <title>GRCr8: a new rat reference genome assembly contstructed from accurate long reads and long range scaffolding.</title>
        <authorList>
            <person name="Doris P.A."/>
            <person name="Kalbfleisch T."/>
            <person name="Li K."/>
            <person name="Howe K."/>
            <person name="Wood J."/>
        </authorList>
    </citation>
    <scope>NUCLEOTIDE SEQUENCE [LARGE SCALE GENOMIC DNA]</scope>
    <source>
        <strain evidence="1">Brown Norway</strain>
    </source>
</reference>
<dbReference type="Ensembl" id="ENSRNOT00000104259.2">
    <property type="protein sequence ID" value="ENSRNOP00000092691.1"/>
    <property type="gene ID" value="ENSRNOG00000067188.2"/>
</dbReference>
<organism evidence="1 2">
    <name type="scientific">Rattus norvegicus</name>
    <name type="common">Rat</name>
    <dbReference type="NCBI Taxonomy" id="10116"/>
    <lineage>
        <taxon>Eukaryota</taxon>
        <taxon>Metazoa</taxon>
        <taxon>Chordata</taxon>
        <taxon>Craniata</taxon>
        <taxon>Vertebrata</taxon>
        <taxon>Euteleostomi</taxon>
        <taxon>Mammalia</taxon>
        <taxon>Eutheria</taxon>
        <taxon>Euarchontoglires</taxon>
        <taxon>Glires</taxon>
        <taxon>Rodentia</taxon>
        <taxon>Myomorpha</taxon>
        <taxon>Muroidea</taxon>
        <taxon>Muridae</taxon>
        <taxon>Murinae</taxon>
        <taxon>Rattus</taxon>
    </lineage>
</organism>
<dbReference type="GlyGen" id="A0A0G2JVF7">
    <property type="glycosylation" value="1 site"/>
</dbReference>
<dbReference type="GeneID" id="120095335"/>
<dbReference type="RefSeq" id="XP_038943775.1">
    <property type="nucleotide sequence ID" value="XM_039087847.2"/>
</dbReference>
<dbReference type="STRING" id="10116.ENSRNOP00000069467"/>
<dbReference type="CTD" id="100533177"/>
<protein>
    <submittedName>
        <fullName evidence="1">Keratin associated like protein 29-1</fullName>
    </submittedName>
</protein>
<dbReference type="Reactome" id="R-RNO-6805567">
    <property type="pathway name" value="Keratinization"/>
</dbReference>
<evidence type="ECO:0000313" key="1">
    <source>
        <dbReference type="Ensembl" id="ENSRNOP00000092691.1"/>
    </source>
</evidence>
<dbReference type="AGR" id="RGD:7702025"/>
<sequence>MADSCRPGTPTAVPAVPTISTCSNGGCLRNTIHLPSSCQSRTWQLVTHQENRPTPDSAPVISEPVSCLATCFPETPCVGFVCRPIGSHTAGCASGPRGTPQSAASRQPSCLESASRHTMCCENSSSGQSSGQGSACTSAPCQTARDPPASCDDGSCQPSCSEVTSCAQTPCLPSSCETGSCQPTYQGGPCQPPKGEGQPCQSVYYQPICYVLKSCQSAPCMPVSCQPVTCMCSCGQTCCVPSPCQLLHCQPAPLISFICQPAAPCQFPCFAKNSSKSASCVMISGQSICGEPTPNQSGCESLSCHPPCCVTGVGKPSSSGCCPPTSPDICQAGTCGPTS</sequence>
<dbReference type="RGD" id="7702025">
    <property type="gene designation" value="Krtap29-1"/>
</dbReference>
<dbReference type="Proteomes" id="UP000002494">
    <property type="component" value="Chromosome 10"/>
</dbReference>
<dbReference type="GeneTree" id="ENSGT00940000164459"/>
<proteinExistence type="predicted"/>
<name>A0A0G2JVF7_RAT</name>
<reference evidence="1" key="3">
    <citation type="submission" date="2025-09" db="UniProtKB">
        <authorList>
            <consortium name="Ensembl"/>
        </authorList>
    </citation>
    <scope>IDENTIFICATION</scope>
    <source>
        <strain evidence="1">Brown Norway</strain>
    </source>
</reference>